<dbReference type="Pfam" id="PF00561">
    <property type="entry name" value="Abhydrolase_1"/>
    <property type="match status" value="1"/>
</dbReference>
<dbReference type="InterPro" id="IPR000073">
    <property type="entry name" value="AB_hydrolase_1"/>
</dbReference>
<evidence type="ECO:0000313" key="5">
    <source>
        <dbReference type="Proteomes" id="UP000297245"/>
    </source>
</evidence>
<proteinExistence type="inferred from homology"/>
<comment type="similarity">
    <text evidence="1">Belongs to the peptidase S33 family.</text>
</comment>
<dbReference type="EMBL" id="ML179927">
    <property type="protein sequence ID" value="THU80214.1"/>
    <property type="molecule type" value="Genomic_DNA"/>
</dbReference>
<dbReference type="GO" id="GO:0006508">
    <property type="term" value="P:proteolysis"/>
    <property type="evidence" value="ECO:0007669"/>
    <property type="project" value="InterPro"/>
</dbReference>
<keyword evidence="2 4" id="KW-0378">Hydrolase</keyword>
<dbReference type="InterPro" id="IPR050228">
    <property type="entry name" value="Carboxylesterase_BioH"/>
</dbReference>
<dbReference type="InterPro" id="IPR002410">
    <property type="entry name" value="Peptidase_S33"/>
</dbReference>
<dbReference type="SUPFAM" id="SSF53474">
    <property type="entry name" value="alpha/beta-Hydrolases"/>
    <property type="match status" value="1"/>
</dbReference>
<dbReference type="PANTHER" id="PTHR43194:SF2">
    <property type="entry name" value="PEROXISOMAL MEMBRANE PROTEIN LPX1"/>
    <property type="match status" value="1"/>
</dbReference>
<keyword evidence="5" id="KW-1185">Reference proteome</keyword>
<dbReference type="OrthoDB" id="190201at2759"/>
<reference evidence="4 5" key="1">
    <citation type="journal article" date="2019" name="Nat. Ecol. Evol.">
        <title>Megaphylogeny resolves global patterns of mushroom evolution.</title>
        <authorList>
            <person name="Varga T."/>
            <person name="Krizsan K."/>
            <person name="Foldi C."/>
            <person name="Dima B."/>
            <person name="Sanchez-Garcia M."/>
            <person name="Sanchez-Ramirez S."/>
            <person name="Szollosi G.J."/>
            <person name="Szarkandi J.G."/>
            <person name="Papp V."/>
            <person name="Albert L."/>
            <person name="Andreopoulos W."/>
            <person name="Angelini C."/>
            <person name="Antonin V."/>
            <person name="Barry K.W."/>
            <person name="Bougher N.L."/>
            <person name="Buchanan P."/>
            <person name="Buyck B."/>
            <person name="Bense V."/>
            <person name="Catcheside P."/>
            <person name="Chovatia M."/>
            <person name="Cooper J."/>
            <person name="Damon W."/>
            <person name="Desjardin D."/>
            <person name="Finy P."/>
            <person name="Geml J."/>
            <person name="Haridas S."/>
            <person name="Hughes K."/>
            <person name="Justo A."/>
            <person name="Karasinski D."/>
            <person name="Kautmanova I."/>
            <person name="Kiss B."/>
            <person name="Kocsube S."/>
            <person name="Kotiranta H."/>
            <person name="LaButti K.M."/>
            <person name="Lechner B.E."/>
            <person name="Liimatainen K."/>
            <person name="Lipzen A."/>
            <person name="Lukacs Z."/>
            <person name="Mihaltcheva S."/>
            <person name="Morgado L.N."/>
            <person name="Niskanen T."/>
            <person name="Noordeloos M.E."/>
            <person name="Ohm R.A."/>
            <person name="Ortiz-Santana B."/>
            <person name="Ovrebo C."/>
            <person name="Racz N."/>
            <person name="Riley R."/>
            <person name="Savchenko A."/>
            <person name="Shiryaev A."/>
            <person name="Soop K."/>
            <person name="Spirin V."/>
            <person name="Szebenyi C."/>
            <person name="Tomsovsky M."/>
            <person name="Tulloss R.E."/>
            <person name="Uehling J."/>
            <person name="Grigoriev I.V."/>
            <person name="Vagvolgyi C."/>
            <person name="Papp T."/>
            <person name="Martin F.M."/>
            <person name="Miettinen O."/>
            <person name="Hibbett D.S."/>
            <person name="Nagy L.G."/>
        </authorList>
    </citation>
    <scope>NUCLEOTIDE SEQUENCE [LARGE SCALE GENOMIC DNA]</scope>
    <source>
        <strain evidence="4 5">CBS 962.96</strain>
    </source>
</reference>
<evidence type="ECO:0000256" key="1">
    <source>
        <dbReference type="ARBA" id="ARBA00010088"/>
    </source>
</evidence>
<feature type="domain" description="AB hydrolase-1" evidence="3">
    <location>
        <begin position="42"/>
        <end position="159"/>
    </location>
</feature>
<dbReference type="PRINTS" id="PR00793">
    <property type="entry name" value="PROAMNOPTASE"/>
</dbReference>
<gene>
    <name evidence="4" type="ORF">K435DRAFT_810044</name>
</gene>
<accession>A0A4S8KW73</accession>
<dbReference type="PANTHER" id="PTHR43194">
    <property type="entry name" value="HYDROLASE ALPHA/BETA FOLD FAMILY"/>
    <property type="match status" value="1"/>
</dbReference>
<evidence type="ECO:0000256" key="2">
    <source>
        <dbReference type="ARBA" id="ARBA00022801"/>
    </source>
</evidence>
<dbReference type="InterPro" id="IPR029058">
    <property type="entry name" value="AB_hydrolase_fold"/>
</dbReference>
<sequence length="319" mass="36900">MDASSPSPGIPQHEGTVDFIVGDKMFQTWYIVVGDLRNNIRPLMTLHGGPGMSYVYMKSHERLYTDAEIPVVFYNQIAYRQYPESPQEFWTMDLYKDELDNLLTHLGIRDNFDLLGHSWGGVLASDYASTRPHPGLKHLILTGTFASTQLYQEGAAHWLEKLSSPYREIIKEYRANPSHHDKPVDPGIPKRRTRCFNADSEKYVEAMEVYDGLHICNLNPWPEELFISLKHSKGNVHPKATFLKDWDSTPHLKRIIASTLLISSPTDEMWKPSVRPFFSNIPKCKWVEFDGNKSTHLQQFEEPEKYFNILREFLTHTSE</sequence>
<dbReference type="Proteomes" id="UP000297245">
    <property type="component" value="Unassembled WGS sequence"/>
</dbReference>
<dbReference type="AlphaFoldDB" id="A0A4S8KW73"/>
<evidence type="ECO:0000259" key="3">
    <source>
        <dbReference type="Pfam" id="PF00561"/>
    </source>
</evidence>
<evidence type="ECO:0000313" key="4">
    <source>
        <dbReference type="EMBL" id="THU80214.1"/>
    </source>
</evidence>
<dbReference type="GO" id="GO:0008233">
    <property type="term" value="F:peptidase activity"/>
    <property type="evidence" value="ECO:0007669"/>
    <property type="project" value="InterPro"/>
</dbReference>
<dbReference type="Gene3D" id="3.40.50.1820">
    <property type="entry name" value="alpha/beta hydrolase"/>
    <property type="match status" value="1"/>
</dbReference>
<protein>
    <submittedName>
        <fullName evidence="4">Alpha/beta-hydrolase</fullName>
    </submittedName>
</protein>
<organism evidence="4 5">
    <name type="scientific">Dendrothele bispora (strain CBS 962.96)</name>
    <dbReference type="NCBI Taxonomy" id="1314807"/>
    <lineage>
        <taxon>Eukaryota</taxon>
        <taxon>Fungi</taxon>
        <taxon>Dikarya</taxon>
        <taxon>Basidiomycota</taxon>
        <taxon>Agaricomycotina</taxon>
        <taxon>Agaricomycetes</taxon>
        <taxon>Agaricomycetidae</taxon>
        <taxon>Agaricales</taxon>
        <taxon>Agaricales incertae sedis</taxon>
        <taxon>Dendrothele</taxon>
    </lineage>
</organism>
<name>A0A4S8KW73_DENBC</name>